<feature type="compositionally biased region" description="Basic and acidic residues" evidence="1">
    <location>
        <begin position="340"/>
        <end position="354"/>
    </location>
</feature>
<feature type="compositionally biased region" description="Acidic residues" evidence="1">
    <location>
        <begin position="375"/>
        <end position="387"/>
    </location>
</feature>
<feature type="compositionally biased region" description="Basic and acidic residues" evidence="1">
    <location>
        <begin position="468"/>
        <end position="489"/>
    </location>
</feature>
<accession>A0A553QFU7</accession>
<gene>
    <name evidence="2" type="ORF">DNTS_015030</name>
</gene>
<dbReference type="OrthoDB" id="8952129at2759"/>
<keyword evidence="3" id="KW-1185">Reference proteome</keyword>
<feature type="region of interest" description="Disordered" evidence="1">
    <location>
        <begin position="105"/>
        <end position="131"/>
    </location>
</feature>
<feature type="region of interest" description="Disordered" evidence="1">
    <location>
        <begin position="167"/>
        <end position="186"/>
    </location>
</feature>
<feature type="region of interest" description="Disordered" evidence="1">
    <location>
        <begin position="243"/>
        <end position="566"/>
    </location>
</feature>
<feature type="compositionally biased region" description="Low complexity" evidence="1">
    <location>
        <begin position="118"/>
        <end position="131"/>
    </location>
</feature>
<reference evidence="2 3" key="1">
    <citation type="journal article" date="2019" name="Sci. Data">
        <title>Hybrid genome assembly and annotation of Danionella translucida.</title>
        <authorList>
            <person name="Kadobianskyi M."/>
            <person name="Schulze L."/>
            <person name="Schuelke M."/>
            <person name="Judkewitz B."/>
        </authorList>
    </citation>
    <scope>NUCLEOTIDE SEQUENCE [LARGE SCALE GENOMIC DNA]</scope>
    <source>
        <strain evidence="2 3">Bolton</strain>
    </source>
</reference>
<evidence type="ECO:0000313" key="2">
    <source>
        <dbReference type="EMBL" id="TRY88818.1"/>
    </source>
</evidence>
<feature type="compositionally biased region" description="Polar residues" evidence="1">
    <location>
        <begin position="174"/>
        <end position="183"/>
    </location>
</feature>
<organism evidence="2 3">
    <name type="scientific">Danionella cerebrum</name>
    <dbReference type="NCBI Taxonomy" id="2873325"/>
    <lineage>
        <taxon>Eukaryota</taxon>
        <taxon>Metazoa</taxon>
        <taxon>Chordata</taxon>
        <taxon>Craniata</taxon>
        <taxon>Vertebrata</taxon>
        <taxon>Euteleostomi</taxon>
        <taxon>Actinopterygii</taxon>
        <taxon>Neopterygii</taxon>
        <taxon>Teleostei</taxon>
        <taxon>Ostariophysi</taxon>
        <taxon>Cypriniformes</taxon>
        <taxon>Danionidae</taxon>
        <taxon>Danioninae</taxon>
        <taxon>Danionella</taxon>
    </lineage>
</organism>
<protein>
    <submittedName>
        <fullName evidence="2">Uncharacterized protein</fullName>
    </submittedName>
</protein>
<feature type="compositionally biased region" description="Acidic residues" evidence="1">
    <location>
        <begin position="499"/>
        <end position="509"/>
    </location>
</feature>
<evidence type="ECO:0000313" key="3">
    <source>
        <dbReference type="Proteomes" id="UP000316079"/>
    </source>
</evidence>
<feature type="compositionally biased region" description="Basic and acidic residues" evidence="1">
    <location>
        <begin position="423"/>
        <end position="448"/>
    </location>
</feature>
<sequence length="566" mass="63822">MAFYTRQEGYYPYYLHNNNPQRRIQLHNDLQSQQRNHQLNRAALLQSQWLEVSEQERRAHIHNQKLLQDFQRAQDTLSDMVAQTEAMNTVRMVQKHLKSYIQQMEEDEGHMSDAKAHPVSSRSSDPSQTSPMMLNSHQTVKDMKHNTERLQHLCLQPTWLTGPPLKNIPKDSKNIQNTQAWNQPSPSYFSFPRSSVHSSHPPFLQKTPSGEWQGLVTTANFSPGGGSWILHPLTDEANLLEEGPSGEVDKQSVPQEKRKQEDFLRERRSGKDNGRSSELDSKPVRLSVDREGSSEGSSGSSEIIVPQVQKQRKKKRNEAKSQSSEDGNRSPGGSPATSENHTDTKMEAQDENPHLENPQSGIISVKKDESAELNSGEEEESNDEDDIIFAVEIKGKGGIHMKDKEKPEMENVKEGTAEEEETQVDKEISGEKAGQKEGEEGERDREDTGDGEDSTEEDERENSFLDGNEARDVQGGGGEDKENIEKAVDTFEACVKCSDDDDDDDDIEDLLNPFNSHKEQSVEVTDQSDDHNTDPEEDPESLPEQKLPPASDSPMGSDEEFDHFYD</sequence>
<dbReference type="EMBL" id="SRMA01026021">
    <property type="protein sequence ID" value="TRY88818.1"/>
    <property type="molecule type" value="Genomic_DNA"/>
</dbReference>
<comment type="caution">
    <text evidence="2">The sequence shown here is derived from an EMBL/GenBank/DDBJ whole genome shotgun (WGS) entry which is preliminary data.</text>
</comment>
<proteinExistence type="predicted"/>
<feature type="compositionally biased region" description="Basic and acidic residues" evidence="1">
    <location>
        <begin position="400"/>
        <end position="416"/>
    </location>
</feature>
<feature type="compositionally biased region" description="Basic and acidic residues" evidence="1">
    <location>
        <begin position="247"/>
        <end position="293"/>
    </location>
</feature>
<dbReference type="AlphaFoldDB" id="A0A553QFU7"/>
<evidence type="ECO:0000256" key="1">
    <source>
        <dbReference type="SAM" id="MobiDB-lite"/>
    </source>
</evidence>
<dbReference type="Proteomes" id="UP000316079">
    <property type="component" value="Unassembled WGS sequence"/>
</dbReference>
<feature type="compositionally biased region" description="Acidic residues" evidence="1">
    <location>
        <begin position="449"/>
        <end position="460"/>
    </location>
</feature>
<name>A0A553QFU7_9TELE</name>
<feature type="compositionally biased region" description="Acidic residues" evidence="1">
    <location>
        <begin position="557"/>
        <end position="566"/>
    </location>
</feature>